<keyword evidence="5" id="KW-0812">Transmembrane</keyword>
<dbReference type="GO" id="GO:0015031">
    <property type="term" value="P:protein transport"/>
    <property type="evidence" value="ECO:0007669"/>
    <property type="project" value="UniProtKB-KW"/>
</dbReference>
<keyword evidence="7" id="KW-0547">Nucleotide-binding</keyword>
<dbReference type="EMBL" id="BAABME010014453">
    <property type="protein sequence ID" value="GAA0187186.1"/>
    <property type="molecule type" value="Genomic_DNA"/>
</dbReference>
<accession>A0AAV3S3S2</accession>
<dbReference type="PROSITE" id="PS51720">
    <property type="entry name" value="G_AIG1"/>
    <property type="match status" value="1"/>
</dbReference>
<dbReference type="GO" id="GO:0009707">
    <property type="term" value="C:chloroplast outer membrane"/>
    <property type="evidence" value="ECO:0007669"/>
    <property type="project" value="UniProtKB-SubCell"/>
</dbReference>
<dbReference type="Proteomes" id="UP001454036">
    <property type="component" value="Unassembled WGS sequence"/>
</dbReference>
<dbReference type="GO" id="GO:0046872">
    <property type="term" value="F:metal ion binding"/>
    <property type="evidence" value="ECO:0007669"/>
    <property type="project" value="UniProtKB-KW"/>
</dbReference>
<dbReference type="GO" id="GO:0005525">
    <property type="term" value="F:GTP binding"/>
    <property type="evidence" value="ECO:0007669"/>
    <property type="project" value="UniProtKB-KW"/>
</dbReference>
<name>A0AAV3S3S2_LITER</name>
<dbReference type="GO" id="GO:0003924">
    <property type="term" value="F:GTPase activity"/>
    <property type="evidence" value="ECO:0007669"/>
    <property type="project" value="InterPro"/>
</dbReference>
<dbReference type="PANTHER" id="PTHR10903">
    <property type="entry name" value="GTPASE, IMAP FAMILY MEMBER-RELATED"/>
    <property type="match status" value="1"/>
</dbReference>
<keyword evidence="6" id="KW-0479">Metal-binding</keyword>
<dbReference type="InterPro" id="IPR027417">
    <property type="entry name" value="P-loop_NTPase"/>
</dbReference>
<evidence type="ECO:0000256" key="12">
    <source>
        <dbReference type="ARBA" id="ARBA00022989"/>
    </source>
</evidence>
<keyword evidence="13" id="KW-0342">GTP-binding</keyword>
<keyword evidence="8" id="KW-0378">Hydrolase</keyword>
<dbReference type="PANTHER" id="PTHR10903:SF120">
    <property type="entry name" value="TRANSLOCASE OF CHLOROPLAST 159, CHLOROPLASTIC"/>
    <property type="match status" value="1"/>
</dbReference>
<evidence type="ECO:0000256" key="7">
    <source>
        <dbReference type="ARBA" id="ARBA00022741"/>
    </source>
</evidence>
<reference evidence="18 19" key="1">
    <citation type="submission" date="2024-01" db="EMBL/GenBank/DDBJ databases">
        <title>The complete chloroplast genome sequence of Lithospermum erythrorhizon: insights into the phylogenetic relationship among Boraginaceae species and the maternal lineages of purple gromwells.</title>
        <authorList>
            <person name="Okada T."/>
            <person name="Watanabe K."/>
        </authorList>
    </citation>
    <scope>NUCLEOTIDE SEQUENCE [LARGE SCALE GENOMIC DNA]</scope>
</reference>
<keyword evidence="4" id="KW-0934">Plastid</keyword>
<gene>
    <name evidence="18" type="ORF">LIER_34474</name>
</gene>
<keyword evidence="14" id="KW-0472">Membrane</keyword>
<dbReference type="GO" id="GO:0045036">
    <property type="term" value="P:protein targeting to chloroplast"/>
    <property type="evidence" value="ECO:0007669"/>
    <property type="project" value="InterPro"/>
</dbReference>
<protein>
    <submittedName>
        <fullName evidence="18">Small GTPase</fullName>
    </submittedName>
</protein>
<evidence type="ECO:0000256" key="11">
    <source>
        <dbReference type="ARBA" id="ARBA00022927"/>
    </source>
</evidence>
<comment type="similarity">
    <text evidence="16">Belongs to the TRAFAC class TrmE-Era-EngA-EngB-Septin-like GTPase superfamily. AIG1/Toc34/Toc159-like paraseptin GTPase family. TOC159 subfamily.</text>
</comment>
<comment type="subcellular location">
    <subcellularLocation>
        <location evidence="15">Plastid</location>
        <location evidence="15">Chloroplast outer membrane</location>
        <topology evidence="15">Single-pass membrane protein</topology>
    </subcellularLocation>
</comment>
<dbReference type="SUPFAM" id="SSF52540">
    <property type="entry name" value="P-loop containing nucleoside triphosphate hydrolases"/>
    <property type="match status" value="1"/>
</dbReference>
<keyword evidence="2" id="KW-0813">Transport</keyword>
<dbReference type="Pfam" id="PF11886">
    <property type="entry name" value="TOC159_MAD"/>
    <property type="match status" value="1"/>
</dbReference>
<evidence type="ECO:0000256" key="1">
    <source>
        <dbReference type="ARBA" id="ARBA00001946"/>
    </source>
</evidence>
<dbReference type="FunFam" id="3.40.50.300:FF:000413">
    <property type="entry name" value="Translocase of chloroplast 120, chloroplastic"/>
    <property type="match status" value="1"/>
</dbReference>
<keyword evidence="19" id="KW-1185">Reference proteome</keyword>
<evidence type="ECO:0000313" key="19">
    <source>
        <dbReference type="Proteomes" id="UP001454036"/>
    </source>
</evidence>
<dbReference type="InterPro" id="IPR006703">
    <property type="entry name" value="G_AIG1"/>
</dbReference>
<evidence type="ECO:0000256" key="15">
    <source>
        <dbReference type="ARBA" id="ARBA00023766"/>
    </source>
</evidence>
<keyword evidence="10" id="KW-0460">Magnesium</keyword>
<keyword evidence="11" id="KW-0653">Protein transport</keyword>
<evidence type="ECO:0000256" key="13">
    <source>
        <dbReference type="ARBA" id="ARBA00023134"/>
    </source>
</evidence>
<dbReference type="InterPro" id="IPR024283">
    <property type="entry name" value="TOC159_MAD"/>
</dbReference>
<evidence type="ECO:0000256" key="3">
    <source>
        <dbReference type="ARBA" id="ARBA00022528"/>
    </source>
</evidence>
<comment type="caution">
    <text evidence="18">The sequence shown here is derived from an EMBL/GenBank/DDBJ whole genome shotgun (WGS) entry which is preliminary data.</text>
</comment>
<dbReference type="InterPro" id="IPR005690">
    <property type="entry name" value="Toc86_159"/>
</dbReference>
<evidence type="ECO:0000256" key="9">
    <source>
        <dbReference type="ARBA" id="ARBA00022805"/>
    </source>
</evidence>
<evidence type="ECO:0000256" key="2">
    <source>
        <dbReference type="ARBA" id="ARBA00022448"/>
    </source>
</evidence>
<keyword evidence="3" id="KW-0150">Chloroplast</keyword>
<evidence type="ECO:0000256" key="4">
    <source>
        <dbReference type="ARBA" id="ARBA00022640"/>
    </source>
</evidence>
<evidence type="ECO:0000256" key="5">
    <source>
        <dbReference type="ARBA" id="ARBA00022692"/>
    </source>
</evidence>
<comment type="cofactor">
    <cofactor evidence="1">
        <name>Mg(2+)</name>
        <dbReference type="ChEBI" id="CHEBI:18420"/>
    </cofactor>
</comment>
<keyword evidence="9" id="KW-1002">Plastid outer membrane</keyword>
<dbReference type="InterPro" id="IPR045058">
    <property type="entry name" value="GIMA/IAN/Toc"/>
</dbReference>
<feature type="domain" description="AIG1-type G" evidence="17">
    <location>
        <begin position="660"/>
        <end position="901"/>
    </location>
</feature>
<evidence type="ECO:0000256" key="10">
    <source>
        <dbReference type="ARBA" id="ARBA00022842"/>
    </source>
</evidence>
<evidence type="ECO:0000256" key="14">
    <source>
        <dbReference type="ARBA" id="ARBA00023136"/>
    </source>
</evidence>
<organism evidence="18 19">
    <name type="scientific">Lithospermum erythrorhizon</name>
    <name type="common">Purple gromwell</name>
    <name type="synonym">Lithospermum officinale var. erythrorhizon</name>
    <dbReference type="NCBI Taxonomy" id="34254"/>
    <lineage>
        <taxon>Eukaryota</taxon>
        <taxon>Viridiplantae</taxon>
        <taxon>Streptophyta</taxon>
        <taxon>Embryophyta</taxon>
        <taxon>Tracheophyta</taxon>
        <taxon>Spermatophyta</taxon>
        <taxon>Magnoliopsida</taxon>
        <taxon>eudicotyledons</taxon>
        <taxon>Gunneridae</taxon>
        <taxon>Pentapetalae</taxon>
        <taxon>asterids</taxon>
        <taxon>lamiids</taxon>
        <taxon>Boraginales</taxon>
        <taxon>Boraginaceae</taxon>
        <taxon>Boraginoideae</taxon>
        <taxon>Lithospermeae</taxon>
        <taxon>Lithospermum</taxon>
    </lineage>
</organism>
<keyword evidence="12" id="KW-1133">Transmembrane helix</keyword>
<evidence type="ECO:0000259" key="17">
    <source>
        <dbReference type="PROSITE" id="PS51720"/>
    </source>
</evidence>
<dbReference type="Gene3D" id="3.40.50.300">
    <property type="entry name" value="P-loop containing nucleotide triphosphate hydrolases"/>
    <property type="match status" value="1"/>
</dbReference>
<proteinExistence type="inferred from homology"/>
<evidence type="ECO:0000256" key="8">
    <source>
        <dbReference type="ARBA" id="ARBA00022801"/>
    </source>
</evidence>
<dbReference type="Pfam" id="PF04548">
    <property type="entry name" value="AIG1"/>
    <property type="match status" value="1"/>
</dbReference>
<evidence type="ECO:0000256" key="6">
    <source>
        <dbReference type="ARBA" id="ARBA00022723"/>
    </source>
</evidence>
<dbReference type="NCBIfam" id="TIGR00993">
    <property type="entry name" value="3a0901s04IAP86"/>
    <property type="match status" value="1"/>
</dbReference>
<sequence>MHISSLNIKETPQKDNKKLVFLMDSGLYGVPQATPSPPPAKVSFSGIRAPLTIDSDVESEQSNGIKDTAFYYLNSESEEFLSGEDEFVIDSERPIVKYEDDDMEDFQESSDFGQYGDFITPLATQNDNFEENTNLAKYDVSKIYYPDHVGEIAEDNLGVEKNGSFSPVINAKIKYMVSPLEMEIEHASDDNVDNDVSFPPNPLGIIAQVSGDSDDDGSVHSDVLDDESLFSPVRIPEEILKRFNSIPKVRVVENEEEENTQSKYEALLELKTANGSIGAEVVKELSSTSEVKERSVTLGGLKSDEGVQDSVHDMSESVGQDYSQPCEQGTECEHSAVESNVKDDGYMFELDNETVEESQDERTSWMIDSHDDLTVRGSHSLEGSIQDDGVPSTGCANSSDKLAHQYSLHSTEGHYLHSHVVEGELLIKSCLYEPVLLHPNFIPQTTDEIDFNPKELVEDIEVFSNNDGKSIVRDSPDIVEEEMEQLSQRFIPDITPVDEIIEDYVGVDGQVTTDSDEEVEGHSDNQGVEIFDAAAFSALLKAASNSGTGDSISVIRSDGTTIYPLEPSVGIGSSFRQLGPKTDGALSEPSKKQLENLQQIRVKYLRLLQRLDRSAEAPIAVQVLYKLVLAIGQTPIHEFDYESAKRAAMELEADGKNDLNLSMNVLVIGKTGVGKSATINSIFAEKKATVNAFEPTTTHVKEIIGTVNGVDIRVLDTPGLRSSLAEQSLNRKRLLSIKKFIRKYPPDVVLYVDRLDSQARDLNDLPLLKSITKYLGSGIWHNAIVTLTHGASSPPDGPYGYPLSYETFISQRSRVIQQLINYSISDVSLLAPGLICPVSLVENSFLFQADGNGETLLPNGENWRSQLLLLCCSTKILSEVTFVLNAENTSEHKRIFRNRKRPPPLLYFLSSLLQPNAHPKLTIDGGVVNVDIDMELAYSSESDQDDEDEYDQLPPFKPLRKSQISELSMDQRKAYHEEYDYRVKLLRKKQLREEAKRIREMKKGKNEAGNYDHNVGESDQEIRNSTTIPLSDMSLPPSFDGSDPAYRYRFIEPSSQLLTRPVLDSHGWDHDFGYDGISIEDNQVIAGRFPAVFSVQLTKDKREFNVHLNSSVAVKHGDNGSTMAGLDIQTLGKQLAYILKSEYKLKNYKINKTAAGLSVTLLGENIVAGLKMEDQIALGKQLALAASTGATICQGDAAYGANMEVRLREKDYPVGQDQNTFGLSLMKWRGDMIWGCNLQSEFSVGRNYRMAIKGGLNNKMSGQISIRTISSDQLQIVMLALVPIAKTIFRNILCQS</sequence>
<evidence type="ECO:0000313" key="18">
    <source>
        <dbReference type="EMBL" id="GAA0187186.1"/>
    </source>
</evidence>
<evidence type="ECO:0000256" key="16">
    <source>
        <dbReference type="ARBA" id="ARBA00023775"/>
    </source>
</evidence>